<feature type="chain" id="PRO_5044762061" evidence="2">
    <location>
        <begin position="24"/>
        <end position="200"/>
    </location>
</feature>
<dbReference type="AlphaFoldDB" id="A0ABD3SR99"/>
<evidence type="ECO:0000313" key="3">
    <source>
        <dbReference type="EMBL" id="KAL3827132.1"/>
    </source>
</evidence>
<dbReference type="Proteomes" id="UP001530377">
    <property type="component" value="Unassembled WGS sequence"/>
</dbReference>
<organism evidence="3 4">
    <name type="scientific">Cyclostephanos tholiformis</name>
    <dbReference type="NCBI Taxonomy" id="382380"/>
    <lineage>
        <taxon>Eukaryota</taxon>
        <taxon>Sar</taxon>
        <taxon>Stramenopiles</taxon>
        <taxon>Ochrophyta</taxon>
        <taxon>Bacillariophyta</taxon>
        <taxon>Coscinodiscophyceae</taxon>
        <taxon>Thalassiosirophycidae</taxon>
        <taxon>Stephanodiscales</taxon>
        <taxon>Stephanodiscaceae</taxon>
        <taxon>Cyclostephanos</taxon>
    </lineage>
</organism>
<sequence>MAKPIFLFATIIFVCHRFQVASTFSIDWPNAARARRPTNTAGGNGVTYSSPPPPPPPIDAEEFDQIATAIESTSGRIVGAIGDAMNDIQRALLSGCMMLAAIMTTTPLASIAAESIGDELEIAELPPVYVPIIFAIGVIGGVGVLTASLGNVMDEEASLGLQSGARAKKRGIERARRTSKSEMWMGRDERYLTVAMIDNQ</sequence>
<keyword evidence="4" id="KW-1185">Reference proteome</keyword>
<comment type="caution">
    <text evidence="3">The sequence shown here is derived from an EMBL/GenBank/DDBJ whole genome shotgun (WGS) entry which is preliminary data.</text>
</comment>
<proteinExistence type="predicted"/>
<reference evidence="3 4" key="1">
    <citation type="submission" date="2024-10" db="EMBL/GenBank/DDBJ databases">
        <title>Updated reference genomes for cyclostephanoid diatoms.</title>
        <authorList>
            <person name="Roberts W.R."/>
            <person name="Alverson A.J."/>
        </authorList>
    </citation>
    <scope>NUCLEOTIDE SEQUENCE [LARGE SCALE GENOMIC DNA]</scope>
    <source>
        <strain evidence="3 4">AJA228-03</strain>
    </source>
</reference>
<evidence type="ECO:0000313" key="4">
    <source>
        <dbReference type="Proteomes" id="UP001530377"/>
    </source>
</evidence>
<feature type="region of interest" description="Disordered" evidence="1">
    <location>
        <begin position="35"/>
        <end position="56"/>
    </location>
</feature>
<feature type="signal peptide" evidence="2">
    <location>
        <begin position="1"/>
        <end position="23"/>
    </location>
</feature>
<evidence type="ECO:0000256" key="2">
    <source>
        <dbReference type="SAM" id="SignalP"/>
    </source>
</evidence>
<name>A0ABD3SR99_9STRA</name>
<gene>
    <name evidence="3" type="ORF">ACHAXA_002367</name>
</gene>
<accession>A0ABD3SR99</accession>
<protein>
    <submittedName>
        <fullName evidence="3">Uncharacterized protein</fullName>
    </submittedName>
</protein>
<keyword evidence="2" id="KW-0732">Signal</keyword>
<evidence type="ECO:0000256" key="1">
    <source>
        <dbReference type="SAM" id="MobiDB-lite"/>
    </source>
</evidence>
<dbReference type="EMBL" id="JALLPB020000008">
    <property type="protein sequence ID" value="KAL3827132.1"/>
    <property type="molecule type" value="Genomic_DNA"/>
</dbReference>